<feature type="compositionally biased region" description="Basic and acidic residues" evidence="5">
    <location>
        <begin position="189"/>
        <end position="200"/>
    </location>
</feature>
<evidence type="ECO:0000313" key="7">
    <source>
        <dbReference type="EMBL" id="PWN43651.1"/>
    </source>
</evidence>
<dbReference type="Pfam" id="PF00226">
    <property type="entry name" value="DnaJ"/>
    <property type="match status" value="1"/>
</dbReference>
<keyword evidence="4" id="KW-0472">Membrane</keyword>
<dbReference type="PANTHER" id="PTHR43908:SF3">
    <property type="entry name" value="AT29763P-RELATED"/>
    <property type="match status" value="1"/>
</dbReference>
<dbReference type="Gene3D" id="1.10.287.110">
    <property type="entry name" value="DnaJ domain"/>
    <property type="match status" value="1"/>
</dbReference>
<dbReference type="PROSITE" id="PS50076">
    <property type="entry name" value="DNAJ_2"/>
    <property type="match status" value="1"/>
</dbReference>
<dbReference type="PANTHER" id="PTHR43908">
    <property type="entry name" value="AT29763P-RELATED"/>
    <property type="match status" value="1"/>
</dbReference>
<dbReference type="InterPro" id="IPR051100">
    <property type="entry name" value="DnaJ_subfamily_B/C"/>
</dbReference>
<dbReference type="InterPro" id="IPR015399">
    <property type="entry name" value="DUF1977_DnaJ-like"/>
</dbReference>
<sequence length="439" mass="47877">MSSEDALAALQLSQKYRSQGDLAGALKWAKKSNAIRPTSEAEVVIRRLEKEMEAGGPFANGEPSTSASTSAFASTSNGSNLRSRTTASSRSAPNLTAGAREKEKEKVREFTPEQAAVVKRVNEAGRKNDFYAVLLLKREEKPDENAIKKGYRKLALQLHPDKNGAPGADEAFKIVSKAFTILSDPDKKAMYDRHGGDPEQRGGGMGGGGMGGHPFARSTRTYDGGFGGAEIDPQDLFNMFFGGGAGMNGMGPGMHFSFGGPGMGGTRVYRSGGGGTNARAGARRGQQQDPQASPLLQLLPLLILGLFSLLTYLPSMFETADPKFAWAPSGNLREQRFTPRHGVSYHVDKVSWEKHPIVQASVSNSPGAGAGLRRFEDRVENQWKNILYSDCERRRDHQMRRIQNTRGFLGIGAEPELERKIRSEKYESCDRLLDFGIQM</sequence>
<evidence type="ECO:0000256" key="1">
    <source>
        <dbReference type="ARBA" id="ARBA00004167"/>
    </source>
</evidence>
<protein>
    <submittedName>
        <fullName evidence="7">Chaperone J-domain-containing protein</fullName>
    </submittedName>
</protein>
<dbReference type="GeneID" id="37039451"/>
<name>A0A316W4R9_9BASI</name>
<dbReference type="CDD" id="cd06257">
    <property type="entry name" value="DnaJ"/>
    <property type="match status" value="1"/>
</dbReference>
<dbReference type="RefSeq" id="XP_025370811.1">
    <property type="nucleotide sequence ID" value="XM_025517581.1"/>
</dbReference>
<dbReference type="SMART" id="SM00271">
    <property type="entry name" value="DnaJ"/>
    <property type="match status" value="1"/>
</dbReference>
<organism evidence="7 8">
    <name type="scientific">Ceraceosorus guamensis</name>
    <dbReference type="NCBI Taxonomy" id="1522189"/>
    <lineage>
        <taxon>Eukaryota</taxon>
        <taxon>Fungi</taxon>
        <taxon>Dikarya</taxon>
        <taxon>Basidiomycota</taxon>
        <taxon>Ustilaginomycotina</taxon>
        <taxon>Exobasidiomycetes</taxon>
        <taxon>Ceraceosorales</taxon>
        <taxon>Ceraceosoraceae</taxon>
        <taxon>Ceraceosorus</taxon>
    </lineage>
</organism>
<dbReference type="SUPFAM" id="SSF46565">
    <property type="entry name" value="Chaperone J-domain"/>
    <property type="match status" value="1"/>
</dbReference>
<dbReference type="InterPro" id="IPR036869">
    <property type="entry name" value="J_dom_sf"/>
</dbReference>
<evidence type="ECO:0000256" key="3">
    <source>
        <dbReference type="ARBA" id="ARBA00022989"/>
    </source>
</evidence>
<keyword evidence="2" id="KW-0812">Transmembrane</keyword>
<dbReference type="FunCoup" id="A0A316W4R9">
    <property type="interactions" value="354"/>
</dbReference>
<dbReference type="GO" id="GO:0030544">
    <property type="term" value="F:Hsp70 protein binding"/>
    <property type="evidence" value="ECO:0007669"/>
    <property type="project" value="TreeGrafter"/>
</dbReference>
<reference evidence="7 8" key="1">
    <citation type="journal article" date="2018" name="Mol. Biol. Evol.">
        <title>Broad Genomic Sampling Reveals a Smut Pathogenic Ancestry of the Fungal Clade Ustilaginomycotina.</title>
        <authorList>
            <person name="Kijpornyongpan T."/>
            <person name="Mondo S.J."/>
            <person name="Barry K."/>
            <person name="Sandor L."/>
            <person name="Lee J."/>
            <person name="Lipzen A."/>
            <person name="Pangilinan J."/>
            <person name="LaButti K."/>
            <person name="Hainaut M."/>
            <person name="Henrissat B."/>
            <person name="Grigoriev I.V."/>
            <person name="Spatafora J.W."/>
            <person name="Aime M.C."/>
        </authorList>
    </citation>
    <scope>NUCLEOTIDE SEQUENCE [LARGE SCALE GENOMIC DNA]</scope>
    <source>
        <strain evidence="7 8">MCA 4658</strain>
    </source>
</reference>
<dbReference type="GO" id="GO:0071218">
    <property type="term" value="P:cellular response to misfolded protein"/>
    <property type="evidence" value="ECO:0007669"/>
    <property type="project" value="TreeGrafter"/>
</dbReference>
<accession>A0A316W4R9</accession>
<feature type="region of interest" description="Disordered" evidence="5">
    <location>
        <begin position="189"/>
        <end position="218"/>
    </location>
</feature>
<dbReference type="Pfam" id="PF09320">
    <property type="entry name" value="DUF1977"/>
    <property type="match status" value="1"/>
</dbReference>
<keyword evidence="3" id="KW-1133">Transmembrane helix</keyword>
<feature type="compositionally biased region" description="Gly residues" evidence="5">
    <location>
        <begin position="201"/>
        <end position="212"/>
    </location>
</feature>
<feature type="compositionally biased region" description="Basic and acidic residues" evidence="5">
    <location>
        <begin position="99"/>
        <end position="108"/>
    </location>
</feature>
<proteinExistence type="predicted"/>
<dbReference type="Proteomes" id="UP000245783">
    <property type="component" value="Unassembled WGS sequence"/>
</dbReference>
<evidence type="ECO:0000259" key="6">
    <source>
        <dbReference type="PROSITE" id="PS50076"/>
    </source>
</evidence>
<keyword evidence="8" id="KW-1185">Reference proteome</keyword>
<gene>
    <name evidence="7" type="ORF">IE81DRAFT_73126</name>
</gene>
<dbReference type="EMBL" id="KZ819368">
    <property type="protein sequence ID" value="PWN43651.1"/>
    <property type="molecule type" value="Genomic_DNA"/>
</dbReference>
<dbReference type="GO" id="GO:0005789">
    <property type="term" value="C:endoplasmic reticulum membrane"/>
    <property type="evidence" value="ECO:0007669"/>
    <property type="project" value="TreeGrafter"/>
</dbReference>
<comment type="subcellular location">
    <subcellularLocation>
        <location evidence="1">Membrane</location>
        <topology evidence="1">Single-pass membrane protein</topology>
    </subcellularLocation>
</comment>
<dbReference type="STRING" id="1522189.A0A316W4R9"/>
<evidence type="ECO:0000256" key="2">
    <source>
        <dbReference type="ARBA" id="ARBA00022692"/>
    </source>
</evidence>
<dbReference type="InParanoid" id="A0A316W4R9"/>
<feature type="compositionally biased region" description="Low complexity" evidence="5">
    <location>
        <begin position="64"/>
        <end position="92"/>
    </location>
</feature>
<evidence type="ECO:0000256" key="5">
    <source>
        <dbReference type="SAM" id="MobiDB-lite"/>
    </source>
</evidence>
<dbReference type="OrthoDB" id="1507364at2759"/>
<dbReference type="PRINTS" id="PR00625">
    <property type="entry name" value="JDOMAIN"/>
</dbReference>
<dbReference type="InterPro" id="IPR001623">
    <property type="entry name" value="DnaJ_domain"/>
</dbReference>
<dbReference type="AlphaFoldDB" id="A0A316W4R9"/>
<feature type="region of interest" description="Disordered" evidence="5">
    <location>
        <begin position="54"/>
        <end position="108"/>
    </location>
</feature>
<evidence type="ECO:0000313" key="8">
    <source>
        <dbReference type="Proteomes" id="UP000245783"/>
    </source>
</evidence>
<feature type="domain" description="J" evidence="6">
    <location>
        <begin position="129"/>
        <end position="195"/>
    </location>
</feature>
<evidence type="ECO:0000256" key="4">
    <source>
        <dbReference type="ARBA" id="ARBA00023136"/>
    </source>
</evidence>